<keyword evidence="1" id="KW-0175">Coiled coil</keyword>
<evidence type="ECO:0000313" key="2">
    <source>
        <dbReference type="EMBL" id="KII65203.1"/>
    </source>
</evidence>
<evidence type="ECO:0000256" key="1">
    <source>
        <dbReference type="SAM" id="Coils"/>
    </source>
</evidence>
<keyword evidence="3" id="KW-1185">Reference proteome</keyword>
<name>A0A0C2J7Y4_THEKT</name>
<gene>
    <name evidence="2" type="ORF">RF11_13479</name>
</gene>
<sequence length="134" mass="15502">MQFIYQEEPGMQLLQRLSQTAGTITLHDWVNDLETAEDEITETEMLTNSEIVEQIRLEIEEDREEVETLAIEPSKTHTEAVSYMKWLIKYTESQDYDPLQGSQVWSSSCRRGEDPDMRLHGTLLPSITTHLDAD</sequence>
<protein>
    <submittedName>
        <fullName evidence="2">Uncharacterized protein</fullName>
    </submittedName>
</protein>
<accession>A0A0C2J7Y4</accession>
<organism evidence="2 3">
    <name type="scientific">Thelohanellus kitauei</name>
    <name type="common">Myxosporean</name>
    <dbReference type="NCBI Taxonomy" id="669202"/>
    <lineage>
        <taxon>Eukaryota</taxon>
        <taxon>Metazoa</taxon>
        <taxon>Cnidaria</taxon>
        <taxon>Myxozoa</taxon>
        <taxon>Myxosporea</taxon>
        <taxon>Bivalvulida</taxon>
        <taxon>Platysporina</taxon>
        <taxon>Myxobolidae</taxon>
        <taxon>Thelohanellus</taxon>
    </lineage>
</organism>
<feature type="coiled-coil region" evidence="1">
    <location>
        <begin position="26"/>
        <end position="72"/>
    </location>
</feature>
<reference evidence="2 3" key="1">
    <citation type="journal article" date="2014" name="Genome Biol. Evol.">
        <title>The genome of the myxosporean Thelohanellus kitauei shows adaptations to nutrient acquisition within its fish host.</title>
        <authorList>
            <person name="Yang Y."/>
            <person name="Xiong J."/>
            <person name="Zhou Z."/>
            <person name="Huo F."/>
            <person name="Miao W."/>
            <person name="Ran C."/>
            <person name="Liu Y."/>
            <person name="Zhang J."/>
            <person name="Feng J."/>
            <person name="Wang M."/>
            <person name="Wang M."/>
            <person name="Wang L."/>
            <person name="Yao B."/>
        </authorList>
    </citation>
    <scope>NUCLEOTIDE SEQUENCE [LARGE SCALE GENOMIC DNA]</scope>
    <source>
        <strain evidence="2">Wuqing</strain>
    </source>
</reference>
<evidence type="ECO:0000313" key="3">
    <source>
        <dbReference type="Proteomes" id="UP000031668"/>
    </source>
</evidence>
<dbReference type="AlphaFoldDB" id="A0A0C2J7Y4"/>
<dbReference type="EMBL" id="JWZT01003954">
    <property type="protein sequence ID" value="KII65203.1"/>
    <property type="molecule type" value="Genomic_DNA"/>
</dbReference>
<comment type="caution">
    <text evidence="2">The sequence shown here is derived from an EMBL/GenBank/DDBJ whole genome shotgun (WGS) entry which is preliminary data.</text>
</comment>
<proteinExistence type="predicted"/>
<dbReference type="Proteomes" id="UP000031668">
    <property type="component" value="Unassembled WGS sequence"/>
</dbReference>